<dbReference type="FunFam" id="2.40.30.30:FF:000003">
    <property type="entry name" value="Riboflavin biosynthesis protein"/>
    <property type="match status" value="1"/>
</dbReference>
<dbReference type="KEGG" id="pste:PSTEL_16200"/>
<keyword evidence="6 15" id="KW-0808">Transferase</keyword>
<comment type="catalytic activity">
    <reaction evidence="13 15">
        <text>riboflavin + ATP = FMN + ADP + H(+)</text>
        <dbReference type="Rhea" id="RHEA:14357"/>
        <dbReference type="ChEBI" id="CHEBI:15378"/>
        <dbReference type="ChEBI" id="CHEBI:30616"/>
        <dbReference type="ChEBI" id="CHEBI:57986"/>
        <dbReference type="ChEBI" id="CHEBI:58210"/>
        <dbReference type="ChEBI" id="CHEBI:456216"/>
        <dbReference type="EC" id="2.7.1.26"/>
    </reaction>
</comment>
<comment type="similarity">
    <text evidence="15">Belongs to the ribF family.</text>
</comment>
<dbReference type="InterPro" id="IPR015865">
    <property type="entry name" value="Riboflavin_kinase_bac/euk"/>
</dbReference>
<evidence type="ECO:0000256" key="10">
    <source>
        <dbReference type="ARBA" id="ARBA00022827"/>
    </source>
</evidence>
<evidence type="ECO:0000313" key="18">
    <source>
        <dbReference type="Proteomes" id="UP000029507"/>
    </source>
</evidence>
<gene>
    <name evidence="17" type="ORF">PSTEL_16200</name>
</gene>
<reference evidence="17 18" key="1">
    <citation type="submission" date="2014-08" db="EMBL/GenBank/DDBJ databases">
        <title>Comparative genomics of the Paenibacillus odorifer group.</title>
        <authorList>
            <person name="den Bakker H.C."/>
            <person name="Tsai Y.-C."/>
            <person name="Martin N."/>
            <person name="Korlach J."/>
            <person name="Wiedmann M."/>
        </authorList>
    </citation>
    <scope>NUCLEOTIDE SEQUENCE [LARGE SCALE GENOMIC DNA]</scope>
    <source>
        <strain evidence="17 18">DSM 14472</strain>
    </source>
</reference>
<dbReference type="PIRSF" id="PIRSF004491">
    <property type="entry name" value="FAD_Synth"/>
    <property type="match status" value="1"/>
</dbReference>
<dbReference type="InterPro" id="IPR015864">
    <property type="entry name" value="FAD_synthase"/>
</dbReference>
<dbReference type="SMART" id="SM00904">
    <property type="entry name" value="Flavokinase"/>
    <property type="match status" value="1"/>
</dbReference>
<dbReference type="NCBIfam" id="NF004160">
    <property type="entry name" value="PRK05627.1-3"/>
    <property type="match status" value="1"/>
</dbReference>
<dbReference type="Gene3D" id="3.40.50.620">
    <property type="entry name" value="HUPs"/>
    <property type="match status" value="1"/>
</dbReference>
<keyword evidence="18" id="KW-1185">Reference proteome</keyword>
<feature type="domain" description="Riboflavin kinase" evidence="16">
    <location>
        <begin position="187"/>
        <end position="313"/>
    </location>
</feature>
<dbReference type="CDD" id="cd02064">
    <property type="entry name" value="FAD_synthetase_N"/>
    <property type="match status" value="1"/>
</dbReference>
<comment type="pathway">
    <text evidence="2 15">Cofactor biosynthesis; FAD biosynthesis; FAD from FMN: step 1/1.</text>
</comment>
<comment type="catalytic activity">
    <reaction evidence="14 15">
        <text>FMN + ATP + H(+) = FAD + diphosphate</text>
        <dbReference type="Rhea" id="RHEA:17237"/>
        <dbReference type="ChEBI" id="CHEBI:15378"/>
        <dbReference type="ChEBI" id="CHEBI:30616"/>
        <dbReference type="ChEBI" id="CHEBI:33019"/>
        <dbReference type="ChEBI" id="CHEBI:57692"/>
        <dbReference type="ChEBI" id="CHEBI:58210"/>
        <dbReference type="EC" id="2.7.7.2"/>
    </reaction>
</comment>
<evidence type="ECO:0000256" key="7">
    <source>
        <dbReference type="ARBA" id="ARBA00022695"/>
    </source>
</evidence>
<dbReference type="Pfam" id="PF01687">
    <property type="entry name" value="Flavokinase"/>
    <property type="match status" value="1"/>
</dbReference>
<dbReference type="PANTHER" id="PTHR22749">
    <property type="entry name" value="RIBOFLAVIN KINASE/FMN ADENYLYLTRANSFERASE"/>
    <property type="match status" value="1"/>
</dbReference>
<evidence type="ECO:0000256" key="3">
    <source>
        <dbReference type="ARBA" id="ARBA00005201"/>
    </source>
</evidence>
<dbReference type="Proteomes" id="UP000029507">
    <property type="component" value="Chromosome"/>
</dbReference>
<dbReference type="NCBIfam" id="TIGR00083">
    <property type="entry name" value="ribF"/>
    <property type="match status" value="1"/>
</dbReference>
<dbReference type="InterPro" id="IPR014729">
    <property type="entry name" value="Rossmann-like_a/b/a_fold"/>
</dbReference>
<protein>
    <recommendedName>
        <fullName evidence="15">Riboflavin biosynthesis protein</fullName>
    </recommendedName>
    <domain>
        <recommendedName>
            <fullName evidence="15">Riboflavin kinase</fullName>
            <ecNumber evidence="15">2.7.1.26</ecNumber>
        </recommendedName>
        <alternativeName>
            <fullName evidence="15">Flavokinase</fullName>
        </alternativeName>
    </domain>
    <domain>
        <recommendedName>
            <fullName evidence="15">FMN adenylyltransferase</fullName>
            <ecNumber evidence="15">2.7.7.2</ecNumber>
        </recommendedName>
        <alternativeName>
            <fullName evidence="15">FAD pyrophosphorylase</fullName>
        </alternativeName>
        <alternativeName>
            <fullName evidence="15">FAD synthase</fullName>
        </alternativeName>
    </domain>
</protein>
<dbReference type="GO" id="GO:0008531">
    <property type="term" value="F:riboflavin kinase activity"/>
    <property type="evidence" value="ECO:0007669"/>
    <property type="project" value="UniProtKB-UniRule"/>
</dbReference>
<dbReference type="InterPro" id="IPR023468">
    <property type="entry name" value="Riboflavin_kinase"/>
</dbReference>
<dbReference type="NCBIfam" id="NF004162">
    <property type="entry name" value="PRK05627.1-5"/>
    <property type="match status" value="1"/>
</dbReference>
<dbReference type="GO" id="GO:0009398">
    <property type="term" value="P:FMN biosynthetic process"/>
    <property type="evidence" value="ECO:0007669"/>
    <property type="project" value="UniProtKB-UniRule"/>
</dbReference>
<organism evidence="17 18">
    <name type="scientific">Paenibacillus stellifer</name>
    <dbReference type="NCBI Taxonomy" id="169760"/>
    <lineage>
        <taxon>Bacteria</taxon>
        <taxon>Bacillati</taxon>
        <taxon>Bacillota</taxon>
        <taxon>Bacilli</taxon>
        <taxon>Bacillales</taxon>
        <taxon>Paenibacillaceae</taxon>
        <taxon>Paenibacillus</taxon>
    </lineage>
</organism>
<dbReference type="STRING" id="169760.PSTEL_16200"/>
<evidence type="ECO:0000256" key="12">
    <source>
        <dbReference type="ARBA" id="ARBA00023268"/>
    </source>
</evidence>
<keyword evidence="11 15" id="KW-0067">ATP-binding</keyword>
<dbReference type="EMBL" id="CP009286">
    <property type="protein sequence ID" value="AIQ64405.1"/>
    <property type="molecule type" value="Genomic_DNA"/>
</dbReference>
<accession>A0A089LWC7</accession>
<dbReference type="GO" id="GO:0003919">
    <property type="term" value="F:FMN adenylyltransferase activity"/>
    <property type="evidence" value="ECO:0007669"/>
    <property type="project" value="UniProtKB-UniRule"/>
</dbReference>
<dbReference type="RefSeq" id="WP_038696654.1">
    <property type="nucleotide sequence ID" value="NZ_CP009286.1"/>
</dbReference>
<dbReference type="Pfam" id="PF06574">
    <property type="entry name" value="FAD_syn"/>
    <property type="match status" value="1"/>
</dbReference>
<proteinExistence type="inferred from homology"/>
<evidence type="ECO:0000256" key="8">
    <source>
        <dbReference type="ARBA" id="ARBA00022741"/>
    </source>
</evidence>
<comment type="function">
    <text evidence="1">Catalyzes the phosphorylation of riboflavin to FMN followed by the adenylation of FMN to FAD.</text>
</comment>
<evidence type="ECO:0000256" key="13">
    <source>
        <dbReference type="ARBA" id="ARBA00047880"/>
    </source>
</evidence>
<evidence type="ECO:0000256" key="1">
    <source>
        <dbReference type="ARBA" id="ARBA00002121"/>
    </source>
</evidence>
<dbReference type="EC" id="2.7.1.26" evidence="15"/>
<dbReference type="GO" id="GO:0009231">
    <property type="term" value="P:riboflavin biosynthetic process"/>
    <property type="evidence" value="ECO:0007669"/>
    <property type="project" value="InterPro"/>
</dbReference>
<dbReference type="UniPathway" id="UPA00277">
    <property type="reaction ID" value="UER00407"/>
</dbReference>
<dbReference type="EC" id="2.7.7.2" evidence="15"/>
<dbReference type="SUPFAM" id="SSF82114">
    <property type="entry name" value="Riboflavin kinase-like"/>
    <property type="match status" value="1"/>
</dbReference>
<dbReference type="InterPro" id="IPR002606">
    <property type="entry name" value="Riboflavin_kinase_bac"/>
</dbReference>
<dbReference type="HOGENOM" id="CLU_048437_0_2_9"/>
<dbReference type="Gene3D" id="2.40.30.30">
    <property type="entry name" value="Riboflavin kinase-like"/>
    <property type="match status" value="1"/>
</dbReference>
<dbReference type="InterPro" id="IPR023465">
    <property type="entry name" value="Riboflavin_kinase_dom_sf"/>
</dbReference>
<keyword evidence="7 15" id="KW-0548">Nucleotidyltransferase</keyword>
<evidence type="ECO:0000256" key="6">
    <source>
        <dbReference type="ARBA" id="ARBA00022679"/>
    </source>
</evidence>
<dbReference type="FunFam" id="3.40.50.620:FF:000021">
    <property type="entry name" value="Riboflavin biosynthesis protein"/>
    <property type="match status" value="1"/>
</dbReference>
<dbReference type="OrthoDB" id="9803667at2"/>
<evidence type="ECO:0000256" key="15">
    <source>
        <dbReference type="PIRNR" id="PIRNR004491"/>
    </source>
</evidence>
<evidence type="ECO:0000259" key="16">
    <source>
        <dbReference type="SMART" id="SM00904"/>
    </source>
</evidence>
<keyword evidence="10 15" id="KW-0274">FAD</keyword>
<evidence type="ECO:0000256" key="11">
    <source>
        <dbReference type="ARBA" id="ARBA00022840"/>
    </source>
</evidence>
<keyword evidence="9 15" id="KW-0418">Kinase</keyword>
<evidence type="ECO:0000256" key="2">
    <source>
        <dbReference type="ARBA" id="ARBA00004726"/>
    </source>
</evidence>
<evidence type="ECO:0000313" key="17">
    <source>
        <dbReference type="EMBL" id="AIQ64405.1"/>
    </source>
</evidence>
<evidence type="ECO:0000256" key="4">
    <source>
        <dbReference type="ARBA" id="ARBA00022630"/>
    </source>
</evidence>
<evidence type="ECO:0000256" key="14">
    <source>
        <dbReference type="ARBA" id="ARBA00049494"/>
    </source>
</evidence>
<evidence type="ECO:0000256" key="9">
    <source>
        <dbReference type="ARBA" id="ARBA00022777"/>
    </source>
</evidence>
<dbReference type="PANTHER" id="PTHR22749:SF6">
    <property type="entry name" value="RIBOFLAVIN KINASE"/>
    <property type="match status" value="1"/>
</dbReference>
<evidence type="ECO:0000256" key="5">
    <source>
        <dbReference type="ARBA" id="ARBA00022643"/>
    </source>
</evidence>
<dbReference type="SUPFAM" id="SSF52374">
    <property type="entry name" value="Nucleotidylyl transferase"/>
    <property type="match status" value="1"/>
</dbReference>
<name>A0A089LWC7_9BACL</name>
<keyword evidence="12" id="KW-0511">Multifunctional enzyme</keyword>
<dbReference type="GO" id="GO:0005524">
    <property type="term" value="F:ATP binding"/>
    <property type="evidence" value="ECO:0007669"/>
    <property type="project" value="UniProtKB-UniRule"/>
</dbReference>
<dbReference type="AlphaFoldDB" id="A0A089LWC7"/>
<keyword evidence="8 15" id="KW-0547">Nucleotide-binding</keyword>
<keyword evidence="5 15" id="KW-0288">FMN</keyword>
<sequence length="317" mass="34950">MRTVTLTYPVPPGNAEGIPQQPQIAALGQFDGLHRGHASVITAAVSKAREEGVPAAVITFYPHPKDVMGKGDYEGYLTPPADKAQLLDEMGVDIMYVIEFNDQLSKVSPEEFVANMLRPLNISMAVVGFDFHFGYKGEGDADKLRELGLDFMQVETVPPFQLNGEKVSSSGIRKALQTGAMELANLWFGRCYHLRGVVEHGEQRGRTIGFPTANLRLEDRYVIPAKGVYAVLAHLDGDVLPGVMNVGVKPTFHEGVTAPTFEVHLLHFSGDVYGREMTVELVEFIRPERKFDSIDALVSQIRLDAETAENLLKNKKV</sequence>
<dbReference type="UniPathway" id="UPA00276">
    <property type="reaction ID" value="UER00406"/>
</dbReference>
<dbReference type="GO" id="GO:0006747">
    <property type="term" value="P:FAD biosynthetic process"/>
    <property type="evidence" value="ECO:0007669"/>
    <property type="project" value="UniProtKB-UniRule"/>
</dbReference>
<comment type="pathway">
    <text evidence="3 15">Cofactor biosynthesis; FMN biosynthesis; FMN from riboflavin (ATP route): step 1/1.</text>
</comment>
<keyword evidence="4 15" id="KW-0285">Flavoprotein</keyword>